<dbReference type="Proteomes" id="UP000673375">
    <property type="component" value="Unassembled WGS sequence"/>
</dbReference>
<dbReference type="EMBL" id="JAEDXU010000004">
    <property type="protein sequence ID" value="MBP1046396.1"/>
    <property type="molecule type" value="Genomic_DNA"/>
</dbReference>
<reference evidence="3 4" key="1">
    <citation type="submission" date="2020-12" db="EMBL/GenBank/DDBJ databases">
        <title>Vagococcus allomyrinae sp. nov. and Enterococcus lavae sp. nov., isolated from the larvae of Allomyrina dichotoma.</title>
        <authorList>
            <person name="Lee S.D."/>
        </authorList>
    </citation>
    <scope>NUCLEOTIDE SEQUENCE [LARGE SCALE GENOMIC DNA]</scope>
    <source>
        <strain evidence="3 4">BWM-S5</strain>
    </source>
</reference>
<name>A0ABS4CIE6_9ENTE</name>
<dbReference type="RefSeq" id="WP_209557219.1">
    <property type="nucleotide sequence ID" value="NZ_JAEDXU010000004.1"/>
</dbReference>
<feature type="coiled-coil region" evidence="1">
    <location>
        <begin position="19"/>
        <end position="46"/>
    </location>
</feature>
<keyword evidence="2" id="KW-0472">Membrane</keyword>
<keyword evidence="4" id="KW-1185">Reference proteome</keyword>
<proteinExistence type="predicted"/>
<comment type="caution">
    <text evidence="3">The sequence shown here is derived from an EMBL/GenBank/DDBJ whole genome shotgun (WGS) entry which is preliminary data.</text>
</comment>
<evidence type="ECO:0000256" key="1">
    <source>
        <dbReference type="SAM" id="Coils"/>
    </source>
</evidence>
<feature type="coiled-coil region" evidence="1">
    <location>
        <begin position="74"/>
        <end position="101"/>
    </location>
</feature>
<accession>A0ABS4CIE6</accession>
<feature type="transmembrane region" description="Helical" evidence="2">
    <location>
        <begin position="108"/>
        <end position="130"/>
    </location>
</feature>
<organism evidence="3 4">
    <name type="scientific">Enterococcus larvae</name>
    <dbReference type="NCBI Taxonomy" id="2794352"/>
    <lineage>
        <taxon>Bacteria</taxon>
        <taxon>Bacillati</taxon>
        <taxon>Bacillota</taxon>
        <taxon>Bacilli</taxon>
        <taxon>Lactobacillales</taxon>
        <taxon>Enterococcaceae</taxon>
        <taxon>Enterococcus</taxon>
    </lineage>
</organism>
<protein>
    <submittedName>
        <fullName evidence="3">Uncharacterized protein</fullName>
    </submittedName>
</protein>
<keyword evidence="2" id="KW-0812">Transmembrane</keyword>
<evidence type="ECO:0000313" key="4">
    <source>
        <dbReference type="Proteomes" id="UP000673375"/>
    </source>
</evidence>
<keyword evidence="2" id="KW-1133">Transmembrane helix</keyword>
<sequence length="135" mass="15326">MDKKIEITNKDWTDLTKTVSATEKQANANEERLNRHSKRLDALEDANVGLPLAIQQAVENGMSPVLEKVLNHDNKFASLEIEKERERAERAESELRATAERRQWMTRLIISGVIGVLITSIIGAMIAPYIRLLFQ</sequence>
<gene>
    <name evidence="3" type="ORF">I6N96_08870</name>
</gene>
<evidence type="ECO:0000256" key="2">
    <source>
        <dbReference type="SAM" id="Phobius"/>
    </source>
</evidence>
<evidence type="ECO:0000313" key="3">
    <source>
        <dbReference type="EMBL" id="MBP1046396.1"/>
    </source>
</evidence>
<keyword evidence="1" id="KW-0175">Coiled coil</keyword>